<dbReference type="RefSeq" id="WP_082496526.1">
    <property type="nucleotide sequence ID" value="NZ_BAABEG010000001.1"/>
</dbReference>
<keyword evidence="2" id="KW-1185">Reference proteome</keyword>
<dbReference type="Pfam" id="PF05711">
    <property type="entry name" value="TylF"/>
    <property type="match status" value="1"/>
</dbReference>
<evidence type="ECO:0000313" key="1">
    <source>
        <dbReference type="EMBL" id="MBB6355509.1"/>
    </source>
</evidence>
<dbReference type="SUPFAM" id="SSF53335">
    <property type="entry name" value="S-adenosyl-L-methionine-dependent methyltransferases"/>
    <property type="match status" value="1"/>
</dbReference>
<gene>
    <name evidence="1" type="ORF">GGR00_003313</name>
</gene>
<dbReference type="InterPro" id="IPR029063">
    <property type="entry name" value="SAM-dependent_MTases_sf"/>
</dbReference>
<accession>A0A7X0F9B1</accession>
<dbReference type="InterPro" id="IPR008884">
    <property type="entry name" value="TylF_MeTrfase"/>
</dbReference>
<sequence length="251" mass="27909">MGDYIQDIRNRYLKVVAASLDGSICEDPPLPASGAVAYDANLRAHGWDWPSRAFTMVGSKRLENVRRLLESVIGSDVPGDFVETGVWRGGASIMARAVLQAYCVTDRRVFACDSFEGLPRPNPDKFPVDEGSVFHNYVDLSVSLDAVRSNFAKFDLLDDQVVFVKGWFRDTMPTLPCKNVAVLRLDGDMYESTIDPLVHLYDRIPTGGWVIVDDYNVVPAAKQAVDDFLQSRSLDLRMEPIDGVGVCFRVP</sequence>
<comment type="caution">
    <text evidence="1">The sequence shown here is derived from an EMBL/GenBank/DDBJ whole genome shotgun (WGS) entry which is preliminary data.</text>
</comment>
<dbReference type="EMBL" id="JACHOU010000008">
    <property type="protein sequence ID" value="MBB6355509.1"/>
    <property type="molecule type" value="Genomic_DNA"/>
</dbReference>
<proteinExistence type="predicted"/>
<evidence type="ECO:0000313" key="2">
    <source>
        <dbReference type="Proteomes" id="UP000536262"/>
    </source>
</evidence>
<dbReference type="PANTHER" id="PTHR40036:SF1">
    <property type="entry name" value="MACROCIN O-METHYLTRANSFERASE"/>
    <property type="match status" value="1"/>
</dbReference>
<organism evidence="1 2">
    <name type="scientific">Aminobacter aganoensis</name>
    <dbReference type="NCBI Taxonomy" id="83264"/>
    <lineage>
        <taxon>Bacteria</taxon>
        <taxon>Pseudomonadati</taxon>
        <taxon>Pseudomonadota</taxon>
        <taxon>Alphaproteobacteria</taxon>
        <taxon>Hyphomicrobiales</taxon>
        <taxon>Phyllobacteriaceae</taxon>
        <taxon>Aminobacter</taxon>
    </lineage>
</organism>
<dbReference type="Gene3D" id="3.40.50.150">
    <property type="entry name" value="Vaccinia Virus protein VP39"/>
    <property type="match status" value="1"/>
</dbReference>
<reference evidence="1 2" key="1">
    <citation type="submission" date="2020-08" db="EMBL/GenBank/DDBJ databases">
        <title>Genomic Encyclopedia of Type Strains, Phase IV (KMG-IV): sequencing the most valuable type-strain genomes for metagenomic binning, comparative biology and taxonomic classification.</title>
        <authorList>
            <person name="Goeker M."/>
        </authorList>
    </citation>
    <scope>NUCLEOTIDE SEQUENCE [LARGE SCALE GENOMIC DNA]</scope>
    <source>
        <strain evidence="1 2">DSM 7051</strain>
    </source>
</reference>
<name>A0A7X0F9B1_9HYPH</name>
<dbReference type="PANTHER" id="PTHR40036">
    <property type="entry name" value="MACROCIN O-METHYLTRANSFERASE"/>
    <property type="match status" value="1"/>
</dbReference>
<dbReference type="AlphaFoldDB" id="A0A7X0F9B1"/>
<protein>
    <recommendedName>
        <fullName evidence="3">Macrocin O-methyltransferase</fullName>
    </recommendedName>
</protein>
<evidence type="ECO:0008006" key="3">
    <source>
        <dbReference type="Google" id="ProtNLM"/>
    </source>
</evidence>
<dbReference type="Proteomes" id="UP000536262">
    <property type="component" value="Unassembled WGS sequence"/>
</dbReference>